<feature type="binding site" description="axial binding residue" evidence="13">
    <location>
        <position position="448"/>
    </location>
    <ligand>
        <name>heme</name>
        <dbReference type="ChEBI" id="CHEBI:30413"/>
    </ligand>
    <ligandPart>
        <name>Fe</name>
        <dbReference type="ChEBI" id="CHEBI:18248"/>
    </ligandPart>
</feature>
<evidence type="ECO:0000256" key="4">
    <source>
        <dbReference type="ARBA" id="ARBA00010617"/>
    </source>
</evidence>
<dbReference type="FunFam" id="1.10.630.10:FF:000238">
    <property type="entry name" value="Cytochrome P450 2A6"/>
    <property type="match status" value="1"/>
</dbReference>
<dbReference type="Proteomes" id="UP000887568">
    <property type="component" value="Unplaced"/>
</dbReference>
<keyword evidence="11 14" id="KW-0503">Monooxygenase</keyword>
<dbReference type="PRINTS" id="PR00463">
    <property type="entry name" value="EP450I"/>
</dbReference>
<name>A0A914AU79_PATMI</name>
<comment type="cofactor">
    <cofactor evidence="1 13">
        <name>heme</name>
        <dbReference type="ChEBI" id="CHEBI:30413"/>
    </cofactor>
</comment>
<evidence type="ECO:0008006" key="18">
    <source>
        <dbReference type="Google" id="ProtNLM"/>
    </source>
</evidence>
<keyword evidence="10 13" id="KW-0408">Iron</keyword>
<dbReference type="PANTHER" id="PTHR24289:SF20">
    <property type="entry name" value="STEROID 17-ALPHA-HYDROXYLASE_17,20 LYASE"/>
    <property type="match status" value="1"/>
</dbReference>
<keyword evidence="12 15" id="KW-0472">Membrane</keyword>
<evidence type="ECO:0000256" key="5">
    <source>
        <dbReference type="ARBA" id="ARBA00022617"/>
    </source>
</evidence>
<evidence type="ECO:0000256" key="10">
    <source>
        <dbReference type="ARBA" id="ARBA00023004"/>
    </source>
</evidence>
<sequence>MAVAELITENAGTLLLFLVTLVVILLYQNTRRPTGFPPGPPALPIIGNVLTFRSSEPIYHIFGRLAEQYGRIFSLKLGSFWVIVLNDIEDIREALIKQPIAFAGRPNLYTTQILTEGFNDIAFTDYGPDWQIHRKIGNAALRHFASGDKLDKLVHGVLPGVAKVLDQSVGKALDLKNVIDRFVYIVLANMCYGKSYDFDDPLLTEWFALNKEGQQVLGGGLPRDFIHSLKCLPLTSREKQWKELVDKSLEFVYKEFKGHRDTFDPNNIRDLFDSLIAAQKEDAEETGSKAEFLTDVRVIQTVNDMFGAGTGTTIPTLYWAIAIMIEHPEILERVTKEIDEVIGQDRLPSLSDRGSMPYTEATLMEVNRYGSVSIIGLPKSVTKDTTFRGFTIPKDTMVLLNIKAVHFDQRHWDEPHQFKPERFLDESGTLMIKPPASFVPFSIGRRSCIGENFAKGEIFLLFCWLFGRYSFAKVPGRESESLLQLNMDLGSFANEPKPFEVIVSKK</sequence>
<evidence type="ECO:0000256" key="14">
    <source>
        <dbReference type="RuleBase" id="RU000461"/>
    </source>
</evidence>
<organism evidence="16 17">
    <name type="scientific">Patiria miniata</name>
    <name type="common">Bat star</name>
    <name type="synonym">Asterina miniata</name>
    <dbReference type="NCBI Taxonomy" id="46514"/>
    <lineage>
        <taxon>Eukaryota</taxon>
        <taxon>Metazoa</taxon>
        <taxon>Echinodermata</taxon>
        <taxon>Eleutherozoa</taxon>
        <taxon>Asterozoa</taxon>
        <taxon>Asteroidea</taxon>
        <taxon>Valvatacea</taxon>
        <taxon>Valvatida</taxon>
        <taxon>Asterinidae</taxon>
        <taxon>Patiria</taxon>
    </lineage>
</organism>
<evidence type="ECO:0000256" key="11">
    <source>
        <dbReference type="ARBA" id="ARBA00023033"/>
    </source>
</evidence>
<dbReference type="PROSITE" id="PS00086">
    <property type="entry name" value="CYTOCHROME_P450"/>
    <property type="match status" value="1"/>
</dbReference>
<dbReference type="GO" id="GO:0004508">
    <property type="term" value="F:steroid 17-alpha-monooxygenase activity"/>
    <property type="evidence" value="ECO:0007669"/>
    <property type="project" value="TreeGrafter"/>
</dbReference>
<proteinExistence type="inferred from homology"/>
<dbReference type="InterPro" id="IPR017972">
    <property type="entry name" value="Cyt_P450_CS"/>
</dbReference>
<evidence type="ECO:0000256" key="3">
    <source>
        <dbReference type="ARBA" id="ARBA00004406"/>
    </source>
</evidence>
<dbReference type="Pfam" id="PF00067">
    <property type="entry name" value="p450"/>
    <property type="match status" value="1"/>
</dbReference>
<keyword evidence="17" id="KW-1185">Reference proteome</keyword>
<dbReference type="InterPro" id="IPR002401">
    <property type="entry name" value="Cyt_P450_E_grp-I"/>
</dbReference>
<keyword evidence="15" id="KW-1133">Transmembrane helix</keyword>
<dbReference type="PANTHER" id="PTHR24289">
    <property type="entry name" value="STEROID 17-ALPHA-HYDROXYLASE/17,20 LYASE"/>
    <property type="match status" value="1"/>
</dbReference>
<dbReference type="AlphaFoldDB" id="A0A914AU79"/>
<dbReference type="GO" id="GO:0005789">
    <property type="term" value="C:endoplasmic reticulum membrane"/>
    <property type="evidence" value="ECO:0007669"/>
    <property type="project" value="UniProtKB-SubCell"/>
</dbReference>
<keyword evidence="7" id="KW-0256">Endoplasmic reticulum</keyword>
<comment type="subcellular location">
    <subcellularLocation>
        <location evidence="3">Endoplasmic reticulum membrane</location>
        <topology evidence="3">Peripheral membrane protein</topology>
    </subcellularLocation>
    <subcellularLocation>
        <location evidence="2">Microsome membrane</location>
        <topology evidence="2">Peripheral membrane protein</topology>
    </subcellularLocation>
</comment>
<reference evidence="16" key="1">
    <citation type="submission" date="2022-11" db="UniProtKB">
        <authorList>
            <consortium name="EnsemblMetazoa"/>
        </authorList>
    </citation>
    <scope>IDENTIFICATION</scope>
</reference>
<dbReference type="GO" id="GO:0020037">
    <property type="term" value="F:heme binding"/>
    <property type="evidence" value="ECO:0007669"/>
    <property type="project" value="InterPro"/>
</dbReference>
<evidence type="ECO:0000313" key="16">
    <source>
        <dbReference type="EnsemblMetazoa" id="XP_038067064.1"/>
    </source>
</evidence>
<evidence type="ECO:0000256" key="9">
    <source>
        <dbReference type="ARBA" id="ARBA00023002"/>
    </source>
</evidence>
<dbReference type="InterPro" id="IPR036396">
    <property type="entry name" value="Cyt_P450_sf"/>
</dbReference>
<dbReference type="PRINTS" id="PR00385">
    <property type="entry name" value="P450"/>
</dbReference>
<dbReference type="GO" id="GO:0042446">
    <property type="term" value="P:hormone biosynthetic process"/>
    <property type="evidence" value="ECO:0007669"/>
    <property type="project" value="TreeGrafter"/>
</dbReference>
<dbReference type="OMA" id="MEDHYYL"/>
<keyword evidence="15" id="KW-0812">Transmembrane</keyword>
<protein>
    <recommendedName>
        <fullName evidence="18">Cytochrome P450</fullName>
    </recommendedName>
</protein>
<dbReference type="GO" id="GO:0042448">
    <property type="term" value="P:progesterone metabolic process"/>
    <property type="evidence" value="ECO:0007669"/>
    <property type="project" value="TreeGrafter"/>
</dbReference>
<dbReference type="Gene3D" id="1.10.630.10">
    <property type="entry name" value="Cytochrome P450"/>
    <property type="match status" value="1"/>
</dbReference>
<dbReference type="EnsemblMetazoa" id="XM_038211136.1">
    <property type="protein sequence ID" value="XP_038067064.1"/>
    <property type="gene ID" value="LOC119737063"/>
</dbReference>
<evidence type="ECO:0000256" key="6">
    <source>
        <dbReference type="ARBA" id="ARBA00022723"/>
    </source>
</evidence>
<dbReference type="OrthoDB" id="1470350at2759"/>
<accession>A0A914AU79</accession>
<evidence type="ECO:0000256" key="12">
    <source>
        <dbReference type="ARBA" id="ARBA00023136"/>
    </source>
</evidence>
<evidence type="ECO:0000256" key="13">
    <source>
        <dbReference type="PIRSR" id="PIRSR602401-1"/>
    </source>
</evidence>
<keyword evidence="9 14" id="KW-0560">Oxidoreductase</keyword>
<evidence type="ECO:0000256" key="15">
    <source>
        <dbReference type="SAM" id="Phobius"/>
    </source>
</evidence>
<dbReference type="GO" id="GO:0005506">
    <property type="term" value="F:iron ion binding"/>
    <property type="evidence" value="ECO:0007669"/>
    <property type="project" value="InterPro"/>
</dbReference>
<evidence type="ECO:0000256" key="7">
    <source>
        <dbReference type="ARBA" id="ARBA00022824"/>
    </source>
</evidence>
<evidence type="ECO:0000256" key="1">
    <source>
        <dbReference type="ARBA" id="ARBA00001971"/>
    </source>
</evidence>
<dbReference type="InterPro" id="IPR001128">
    <property type="entry name" value="Cyt_P450"/>
</dbReference>
<keyword evidence="5 13" id="KW-0349">Heme</keyword>
<comment type="similarity">
    <text evidence="4 14">Belongs to the cytochrome P450 family.</text>
</comment>
<dbReference type="GeneID" id="119737063"/>
<keyword evidence="8" id="KW-0492">Microsome</keyword>
<evidence type="ECO:0000256" key="2">
    <source>
        <dbReference type="ARBA" id="ARBA00004174"/>
    </source>
</evidence>
<dbReference type="RefSeq" id="XP_038067064.1">
    <property type="nucleotide sequence ID" value="XM_038211136.1"/>
</dbReference>
<evidence type="ECO:0000256" key="8">
    <source>
        <dbReference type="ARBA" id="ARBA00022848"/>
    </source>
</evidence>
<feature type="transmembrane region" description="Helical" evidence="15">
    <location>
        <begin position="6"/>
        <end position="27"/>
    </location>
</feature>
<keyword evidence="6 13" id="KW-0479">Metal-binding</keyword>
<evidence type="ECO:0000313" key="17">
    <source>
        <dbReference type="Proteomes" id="UP000887568"/>
    </source>
</evidence>
<dbReference type="SUPFAM" id="SSF48264">
    <property type="entry name" value="Cytochrome P450"/>
    <property type="match status" value="1"/>
</dbReference>